<dbReference type="CDD" id="cd05325">
    <property type="entry name" value="carb_red_sniffer_like_SDR_c"/>
    <property type="match status" value="1"/>
</dbReference>
<reference evidence="1 2" key="1">
    <citation type="journal article" date="2012" name="Genome Biol.">
        <title>The genome of the polar eukaryotic microalga coccomyxa subellipsoidea reveals traits of cold adaptation.</title>
        <authorList>
            <person name="Blanc G."/>
            <person name="Agarkova I."/>
            <person name="Grimwood J."/>
            <person name="Kuo A."/>
            <person name="Brueggeman A."/>
            <person name="Dunigan D."/>
            <person name="Gurnon J."/>
            <person name="Ladunga I."/>
            <person name="Lindquist E."/>
            <person name="Lucas S."/>
            <person name="Pangilinan J."/>
            <person name="Proschold T."/>
            <person name="Salamov A."/>
            <person name="Schmutz J."/>
            <person name="Weeks D."/>
            <person name="Yamada T."/>
            <person name="Claverie J.M."/>
            <person name="Grigoriev I."/>
            <person name="Van Etten J."/>
            <person name="Lomsadze A."/>
            <person name="Borodovsky M."/>
        </authorList>
    </citation>
    <scope>NUCLEOTIDE SEQUENCE [LARGE SCALE GENOMIC DNA]</scope>
    <source>
        <strain evidence="1 2">C-169</strain>
    </source>
</reference>
<dbReference type="GeneID" id="17045676"/>
<organism evidence="1 2">
    <name type="scientific">Coccomyxa subellipsoidea (strain C-169)</name>
    <name type="common">Green microalga</name>
    <dbReference type="NCBI Taxonomy" id="574566"/>
    <lineage>
        <taxon>Eukaryota</taxon>
        <taxon>Viridiplantae</taxon>
        <taxon>Chlorophyta</taxon>
        <taxon>core chlorophytes</taxon>
        <taxon>Trebouxiophyceae</taxon>
        <taxon>Trebouxiophyceae incertae sedis</taxon>
        <taxon>Coccomyxaceae</taxon>
        <taxon>Coccomyxa</taxon>
        <taxon>Coccomyxa subellipsoidea</taxon>
    </lineage>
</organism>
<comment type="caution">
    <text evidence="1">The sequence shown here is derived from an EMBL/GenBank/DDBJ whole genome shotgun (WGS) entry which is preliminary data.</text>
</comment>
<dbReference type="RefSeq" id="XP_005652205.1">
    <property type="nucleotide sequence ID" value="XM_005652148.1"/>
</dbReference>
<protein>
    <submittedName>
        <fullName evidence="1">Short-chain dehydrogenase/reductase superfamily protein</fullName>
    </submittedName>
</protein>
<dbReference type="AlphaFoldDB" id="I0ZAJ2"/>
<gene>
    <name evidence="1" type="ORF">COCSUDRAFT_39265</name>
</gene>
<dbReference type="PRINTS" id="PR00081">
    <property type="entry name" value="GDHRDH"/>
</dbReference>
<dbReference type="Gene3D" id="3.40.50.720">
    <property type="entry name" value="NAD(P)-binding Rossmann-like Domain"/>
    <property type="match status" value="1"/>
</dbReference>
<dbReference type="OrthoDB" id="5296at2759"/>
<dbReference type="eggNOG" id="KOG1611">
    <property type="taxonomic scope" value="Eukaryota"/>
</dbReference>
<keyword evidence="2" id="KW-1185">Reference proteome</keyword>
<dbReference type="KEGG" id="csl:COCSUDRAFT_39265"/>
<accession>I0ZAJ2</accession>
<evidence type="ECO:0000313" key="1">
    <source>
        <dbReference type="EMBL" id="EIE27661.1"/>
    </source>
</evidence>
<dbReference type="PANTHER" id="PTHR45458:SF1">
    <property type="entry name" value="SHORT CHAIN DEHYDROGENASE"/>
    <property type="match status" value="1"/>
</dbReference>
<dbReference type="InterPro" id="IPR002347">
    <property type="entry name" value="SDR_fam"/>
</dbReference>
<dbReference type="Proteomes" id="UP000007264">
    <property type="component" value="Unassembled WGS sequence"/>
</dbReference>
<dbReference type="InterPro" id="IPR036291">
    <property type="entry name" value="NAD(P)-bd_dom_sf"/>
</dbReference>
<dbReference type="GO" id="GO:0016616">
    <property type="term" value="F:oxidoreductase activity, acting on the CH-OH group of donors, NAD or NADP as acceptor"/>
    <property type="evidence" value="ECO:0007669"/>
    <property type="project" value="TreeGrafter"/>
</dbReference>
<dbReference type="Pfam" id="PF00106">
    <property type="entry name" value="adh_short"/>
    <property type="match status" value="1"/>
</dbReference>
<name>I0ZAJ2_COCSC</name>
<sequence>MAAEEGRLAVVVGANRGIGLEISRELQQRGFQVVAACRKSSSELSALPSVTVVEGVDIASQAGCQTLVSALHGRKVALLLVVAGYQHYEKLGDLIADGLRIHFEINAIGPILMAQALRQNLEAGSKVVFLASKMGSIGDGRTGGGLYGYRMSKAALNCGGATMARDLKGDNIAVGLIHPGAVDTDMCRSVRAAMGVPEKDRSKGLLKADDSAQRLLKLVDGLDMTNTGTFWAADTGEVLAW</sequence>
<dbReference type="EMBL" id="AGSI01000001">
    <property type="protein sequence ID" value="EIE27661.1"/>
    <property type="molecule type" value="Genomic_DNA"/>
</dbReference>
<dbReference type="InterPro" id="IPR052184">
    <property type="entry name" value="SDR_enzymes"/>
</dbReference>
<dbReference type="SUPFAM" id="SSF51735">
    <property type="entry name" value="NAD(P)-binding Rossmann-fold domains"/>
    <property type="match status" value="1"/>
</dbReference>
<dbReference type="PANTHER" id="PTHR45458">
    <property type="entry name" value="SHORT-CHAIN DEHYDROGENASE/REDUCTASE SDR"/>
    <property type="match status" value="1"/>
</dbReference>
<proteinExistence type="predicted"/>
<evidence type="ECO:0000313" key="2">
    <source>
        <dbReference type="Proteomes" id="UP000007264"/>
    </source>
</evidence>